<dbReference type="PANTHER" id="PTHR43792">
    <property type="entry name" value="GNAT FAMILY, PUTATIVE (AFU_ORTHOLOGUE AFUA_3G00765)-RELATED-RELATED"/>
    <property type="match status" value="1"/>
</dbReference>
<dbReference type="Gene3D" id="3.40.630.30">
    <property type="match status" value="1"/>
</dbReference>
<evidence type="ECO:0000313" key="6">
    <source>
        <dbReference type="Proteomes" id="UP000015961"/>
    </source>
</evidence>
<name>S0L369_9ENTE</name>
<dbReference type="SUPFAM" id="SSF55729">
    <property type="entry name" value="Acyl-CoA N-acyltransferases (Nat)"/>
    <property type="match status" value="1"/>
</dbReference>
<dbReference type="InterPro" id="IPR000182">
    <property type="entry name" value="GNAT_dom"/>
</dbReference>
<dbReference type="eggNOG" id="COG1670">
    <property type="taxonomic scope" value="Bacteria"/>
</dbReference>
<organism evidence="5 6">
    <name type="scientific">Enterococcus sulfureus ATCC 49903</name>
    <dbReference type="NCBI Taxonomy" id="1140003"/>
    <lineage>
        <taxon>Bacteria</taxon>
        <taxon>Bacillati</taxon>
        <taxon>Bacillota</taxon>
        <taxon>Bacilli</taxon>
        <taxon>Lactobacillales</taxon>
        <taxon>Enterococcaceae</taxon>
        <taxon>Enterococcus</taxon>
    </lineage>
</organism>
<dbReference type="Proteomes" id="UP000015961">
    <property type="component" value="Unassembled WGS sequence"/>
</dbReference>
<comment type="caution">
    <text evidence="5">The sequence shown here is derived from an EMBL/GenBank/DDBJ whole genome shotgun (WGS) entry which is preliminary data.</text>
</comment>
<dbReference type="OrthoDB" id="9798081at2"/>
<comment type="similarity">
    <text evidence="3">Belongs to the acetyltransferase family. RimJ subfamily.</text>
</comment>
<keyword evidence="1" id="KW-0808">Transferase</keyword>
<evidence type="ECO:0000256" key="3">
    <source>
        <dbReference type="ARBA" id="ARBA00038502"/>
    </source>
</evidence>
<reference evidence="5 6" key="1">
    <citation type="submission" date="2013-03" db="EMBL/GenBank/DDBJ databases">
        <title>The Genome Sequence of Enterococcus sulfureus ATCC_49903 (PacBio/Illumina hybrid assembly).</title>
        <authorList>
            <consortium name="The Broad Institute Genomics Platform"/>
            <consortium name="The Broad Institute Genome Sequencing Center for Infectious Disease"/>
            <person name="Earl A."/>
            <person name="Russ C."/>
            <person name="Gilmore M."/>
            <person name="Surin D."/>
            <person name="Walker B."/>
            <person name="Young S."/>
            <person name="Zeng Q."/>
            <person name="Gargeya S."/>
            <person name="Fitzgerald M."/>
            <person name="Haas B."/>
            <person name="Abouelleil A."/>
            <person name="Allen A.W."/>
            <person name="Alvarado L."/>
            <person name="Arachchi H.M."/>
            <person name="Berlin A.M."/>
            <person name="Chapman S.B."/>
            <person name="Gainer-Dewar J."/>
            <person name="Goldberg J."/>
            <person name="Griggs A."/>
            <person name="Gujja S."/>
            <person name="Hansen M."/>
            <person name="Howarth C."/>
            <person name="Imamovic A."/>
            <person name="Ireland A."/>
            <person name="Larimer J."/>
            <person name="McCowan C."/>
            <person name="Murphy C."/>
            <person name="Pearson M."/>
            <person name="Poon T.W."/>
            <person name="Priest M."/>
            <person name="Roberts A."/>
            <person name="Saif S."/>
            <person name="Shea T."/>
            <person name="Sisk P."/>
            <person name="Sykes S."/>
            <person name="Wortman J."/>
            <person name="Nusbaum C."/>
            <person name="Birren B."/>
        </authorList>
    </citation>
    <scope>NUCLEOTIDE SEQUENCE [LARGE SCALE GENOMIC DNA]</scope>
    <source>
        <strain evidence="5 6">ATCC 49903</strain>
    </source>
</reference>
<dbReference type="EMBL" id="ASWO01000001">
    <property type="protein sequence ID" value="EOT86984.1"/>
    <property type="molecule type" value="Genomic_DNA"/>
</dbReference>
<evidence type="ECO:0000259" key="4">
    <source>
        <dbReference type="PROSITE" id="PS51186"/>
    </source>
</evidence>
<keyword evidence="2" id="KW-0012">Acyltransferase</keyword>
<evidence type="ECO:0000256" key="2">
    <source>
        <dbReference type="ARBA" id="ARBA00023315"/>
    </source>
</evidence>
<dbReference type="GO" id="GO:0008999">
    <property type="term" value="F:protein-N-terminal-alanine acetyltransferase activity"/>
    <property type="evidence" value="ECO:0007669"/>
    <property type="project" value="TreeGrafter"/>
</dbReference>
<feature type="domain" description="N-acetyltransferase" evidence="4">
    <location>
        <begin position="19"/>
        <end position="183"/>
    </location>
</feature>
<accession>S0L369</accession>
<dbReference type="GO" id="GO:0005737">
    <property type="term" value="C:cytoplasm"/>
    <property type="evidence" value="ECO:0007669"/>
    <property type="project" value="TreeGrafter"/>
</dbReference>
<dbReference type="PROSITE" id="PS51186">
    <property type="entry name" value="GNAT"/>
    <property type="match status" value="1"/>
</dbReference>
<dbReference type="PANTHER" id="PTHR43792:SF8">
    <property type="entry name" value="[RIBOSOMAL PROTEIN US5]-ALANINE N-ACETYLTRANSFERASE"/>
    <property type="match status" value="1"/>
</dbReference>
<dbReference type="InterPro" id="IPR051531">
    <property type="entry name" value="N-acetyltransferase"/>
</dbReference>
<dbReference type="AlphaFoldDB" id="S0L369"/>
<dbReference type="PATRIC" id="fig|1140003.3.peg.36"/>
<protein>
    <recommendedName>
        <fullName evidence="4">N-acetyltransferase domain-containing protein</fullName>
    </recommendedName>
</protein>
<dbReference type="InterPro" id="IPR016181">
    <property type="entry name" value="Acyl_CoA_acyltransferase"/>
</dbReference>
<keyword evidence="6" id="KW-1185">Reference proteome</keyword>
<evidence type="ECO:0000256" key="1">
    <source>
        <dbReference type="ARBA" id="ARBA00022679"/>
    </source>
</evidence>
<sequence length="192" mass="22474">MNQLYELLHEYRVIESERLVLRPLELEDAQAMNQYASDPETTYFVFGTHKDLAQTKHDLAFYFLKEPLGKYAIVEKESNRMIGTIDYHSINEATKAAELGYTLHKDYWGKGYMSEACETLIKVGFEKIGFNYLSAMHDVRNPASGRVMEKAGLHYLGVLPYHRMDNKDPLRPVDDAYYHMTKEQFFEKRDKK</sequence>
<evidence type="ECO:0000313" key="5">
    <source>
        <dbReference type="EMBL" id="EOT86984.1"/>
    </source>
</evidence>
<gene>
    <name evidence="5" type="ORF">I573_00039</name>
</gene>
<dbReference type="STRING" id="1140003.OMY_00040"/>
<proteinExistence type="inferred from homology"/>
<dbReference type="RefSeq" id="WP_016184532.1">
    <property type="nucleotide sequence ID" value="NZ_ASWO01000001.1"/>
</dbReference>
<dbReference type="Pfam" id="PF13302">
    <property type="entry name" value="Acetyltransf_3"/>
    <property type="match status" value="1"/>
</dbReference>